<proteinExistence type="predicted"/>
<reference evidence="1" key="1">
    <citation type="journal article" date="2013" name="Genome Biol.">
        <title>Reference genomes and transcriptomes of Nicotiana sylvestris and Nicotiana tomentosiformis.</title>
        <authorList>
            <person name="Sierro N."/>
            <person name="Battey J.N."/>
            <person name="Ouadi S."/>
            <person name="Bovet L."/>
            <person name="Goepfert S."/>
            <person name="Bakaher N."/>
            <person name="Peitsch M.C."/>
            <person name="Ivanov N.V."/>
        </authorList>
    </citation>
    <scope>NUCLEOTIDE SEQUENCE [LARGE SCALE GENOMIC DNA]</scope>
</reference>
<sequence length="145" mass="16214">MKSLSIDLPLVEALEQMSSYANFMKDLVTKKRSMNFETIKVTHQVSEIVHSMAPKLEDPSAFTIPCTVESAEFAKALCDLGEIINLMLYSVFKTSGIGQPIPTSMRLQMADRTMKRPLGVIEDVLGRSCEMLKPKNLLFGLVMKK</sequence>
<dbReference type="Proteomes" id="UP000189701">
    <property type="component" value="Unplaced"/>
</dbReference>
<dbReference type="InterPro" id="IPR021109">
    <property type="entry name" value="Peptidase_aspartic_dom_sf"/>
</dbReference>
<dbReference type="RefSeq" id="XP_009774784.1">
    <property type="nucleotide sequence ID" value="XM_009776482.1"/>
</dbReference>
<dbReference type="PANTHER" id="PTHR33067:SF9">
    <property type="entry name" value="RNA-DIRECTED DNA POLYMERASE"/>
    <property type="match status" value="1"/>
</dbReference>
<organism evidence="1 2">
    <name type="scientific">Nicotiana sylvestris</name>
    <name type="common">Wood tobacco</name>
    <name type="synonym">South American tobacco</name>
    <dbReference type="NCBI Taxonomy" id="4096"/>
    <lineage>
        <taxon>Eukaryota</taxon>
        <taxon>Viridiplantae</taxon>
        <taxon>Streptophyta</taxon>
        <taxon>Embryophyta</taxon>
        <taxon>Tracheophyta</taxon>
        <taxon>Spermatophyta</taxon>
        <taxon>Magnoliopsida</taxon>
        <taxon>eudicotyledons</taxon>
        <taxon>Gunneridae</taxon>
        <taxon>Pentapetalae</taxon>
        <taxon>asterids</taxon>
        <taxon>lamiids</taxon>
        <taxon>Solanales</taxon>
        <taxon>Solanaceae</taxon>
        <taxon>Nicotianoideae</taxon>
        <taxon>Nicotianeae</taxon>
        <taxon>Nicotiana</taxon>
    </lineage>
</organism>
<protein>
    <submittedName>
        <fullName evidence="2">Uncharacterized protein LOC104224774</fullName>
    </submittedName>
</protein>
<keyword evidence="1" id="KW-1185">Reference proteome</keyword>
<evidence type="ECO:0000313" key="1">
    <source>
        <dbReference type="Proteomes" id="UP000189701"/>
    </source>
</evidence>
<evidence type="ECO:0000313" key="2">
    <source>
        <dbReference type="RefSeq" id="XP_009774784.1"/>
    </source>
</evidence>
<dbReference type="eggNOG" id="KOG0017">
    <property type="taxonomic scope" value="Eukaryota"/>
</dbReference>
<accession>A0A1U7WJF9</accession>
<dbReference type="Gene3D" id="2.40.70.10">
    <property type="entry name" value="Acid Proteases"/>
    <property type="match status" value="1"/>
</dbReference>
<gene>
    <name evidence="2" type="primary">LOC104224774</name>
</gene>
<dbReference type="PANTHER" id="PTHR33067">
    <property type="entry name" value="RNA-DIRECTED DNA POLYMERASE-RELATED"/>
    <property type="match status" value="1"/>
</dbReference>
<name>A0A1U7WJF9_NICSY</name>
<reference evidence="2" key="2">
    <citation type="submission" date="2025-08" db="UniProtKB">
        <authorList>
            <consortium name="RefSeq"/>
        </authorList>
    </citation>
    <scope>IDENTIFICATION</scope>
    <source>
        <tissue evidence="2">Leaf</tissue>
    </source>
</reference>
<dbReference type="AlphaFoldDB" id="A0A1U7WJF9"/>